<dbReference type="EMBL" id="PYLP01000009">
    <property type="protein sequence ID" value="PST40001.1"/>
    <property type="molecule type" value="Genomic_DNA"/>
</dbReference>
<keyword evidence="3" id="KW-1185">Reference proteome</keyword>
<evidence type="ECO:0000313" key="2">
    <source>
        <dbReference type="EMBL" id="PST40001.1"/>
    </source>
</evidence>
<keyword evidence="1" id="KW-0812">Transmembrane</keyword>
<keyword evidence="1" id="KW-1133">Transmembrane helix</keyword>
<reference evidence="3" key="1">
    <citation type="submission" date="2018-03" db="EMBL/GenBank/DDBJ databases">
        <title>Lachnoclostridium SNUG30370 gen.nov., sp.nov., isolated from human faeces.</title>
        <authorList>
            <person name="Seo B."/>
            <person name="Jeon K."/>
            <person name="Ko G."/>
        </authorList>
    </citation>
    <scope>NUCLEOTIDE SEQUENCE [LARGE SCALE GENOMIC DNA]</scope>
    <source>
        <strain evidence="3">SNUG30370</strain>
    </source>
</reference>
<gene>
    <name evidence="2" type="ORF">C7U55_08010</name>
</gene>
<organism evidence="2 3">
    <name type="scientific">Faecalibacillus faecis</name>
    <dbReference type="NCBI Taxonomy" id="1982628"/>
    <lineage>
        <taxon>Bacteria</taxon>
        <taxon>Bacillati</taxon>
        <taxon>Bacillota</taxon>
        <taxon>Erysipelotrichia</taxon>
        <taxon>Erysipelotrichales</taxon>
        <taxon>Coprobacillaceae</taxon>
        <taxon>Faecalibacillus</taxon>
    </lineage>
</organism>
<dbReference type="GeneID" id="77471031"/>
<proteinExistence type="predicted"/>
<dbReference type="Proteomes" id="UP000241201">
    <property type="component" value="Unassembled WGS sequence"/>
</dbReference>
<protein>
    <submittedName>
        <fullName evidence="2">Uncharacterized protein</fullName>
    </submittedName>
</protein>
<evidence type="ECO:0000313" key="3">
    <source>
        <dbReference type="Proteomes" id="UP000241201"/>
    </source>
</evidence>
<dbReference type="AlphaFoldDB" id="A0A2T3FXL6"/>
<evidence type="ECO:0000256" key="1">
    <source>
        <dbReference type="SAM" id="Phobius"/>
    </source>
</evidence>
<dbReference type="RefSeq" id="WP_106988118.1">
    <property type="nucleotide sequence ID" value="NZ_DBGCOW010000005.1"/>
</dbReference>
<comment type="caution">
    <text evidence="2">The sequence shown here is derived from an EMBL/GenBank/DDBJ whole genome shotgun (WGS) entry which is preliminary data.</text>
</comment>
<sequence length="128" mass="14983">MFKYKDLRMVVISIILVVLCVFSGIHFRYDHMKLIVVLLLALSVIPTLIVRFNASVFEDGMLIYTFRGIAILPQMIEFKDLTSYKLLSKHVLELQSQNKTKKIYLVNAIAFYKELDDRFTQYKNGQEI</sequence>
<name>A0A2T3FXL6_9FIRM</name>
<accession>A0A2T3FXL6</accession>
<feature type="transmembrane region" description="Helical" evidence="1">
    <location>
        <begin position="7"/>
        <end position="29"/>
    </location>
</feature>
<feature type="transmembrane region" description="Helical" evidence="1">
    <location>
        <begin position="35"/>
        <end position="54"/>
    </location>
</feature>
<keyword evidence="1" id="KW-0472">Membrane</keyword>